<dbReference type="AlphaFoldDB" id="X6PEU2"/>
<reference evidence="2 3" key="1">
    <citation type="journal article" date="2013" name="Curr. Biol.">
        <title>The Genome of the Foraminiferan Reticulomyxa filosa.</title>
        <authorList>
            <person name="Glockner G."/>
            <person name="Hulsmann N."/>
            <person name="Schleicher M."/>
            <person name="Noegel A.A."/>
            <person name="Eichinger L."/>
            <person name="Gallinger C."/>
            <person name="Pawlowski J."/>
            <person name="Sierra R."/>
            <person name="Euteneuer U."/>
            <person name="Pillet L."/>
            <person name="Moustafa A."/>
            <person name="Platzer M."/>
            <person name="Groth M."/>
            <person name="Szafranski K."/>
            <person name="Schliwa M."/>
        </authorList>
    </citation>
    <scope>NUCLEOTIDE SEQUENCE [LARGE SCALE GENOMIC DNA]</scope>
</reference>
<accession>X6PEU2</accession>
<comment type="caution">
    <text evidence="2">The sequence shown here is derived from an EMBL/GenBank/DDBJ whole genome shotgun (WGS) entry which is preliminary data.</text>
</comment>
<evidence type="ECO:0000313" key="3">
    <source>
        <dbReference type="Proteomes" id="UP000023152"/>
    </source>
</evidence>
<dbReference type="EMBL" id="ASPP01000056">
    <property type="protein sequence ID" value="ETO37010.1"/>
    <property type="molecule type" value="Genomic_DNA"/>
</dbReference>
<evidence type="ECO:0000313" key="2">
    <source>
        <dbReference type="EMBL" id="ETO37010.1"/>
    </source>
</evidence>
<dbReference type="Proteomes" id="UP000023152">
    <property type="component" value="Unassembled WGS sequence"/>
</dbReference>
<feature type="non-terminal residue" evidence="2">
    <location>
        <position position="1"/>
    </location>
</feature>
<keyword evidence="1" id="KW-0812">Transmembrane</keyword>
<feature type="transmembrane region" description="Helical" evidence="1">
    <location>
        <begin position="259"/>
        <end position="281"/>
    </location>
</feature>
<protein>
    <submittedName>
        <fullName evidence="2">Uncharacterized protein</fullName>
    </submittedName>
</protein>
<sequence length="305" mass="36208">DEGDSIVEDIEQRLLDNRIAQVDMVLINGDEGKEPNSLHSKGVNRNIRDLNEEWKWNKVLPLQKYPFEFVEKDVLNIMNIEKATFEKEMALEYLEYFIREHVMRYDEWLLYRNDDSHVEGRCSRYDDLTRFQKVVANWSFFLLCLQRQLYHSINIFLQYDATQLFLFSPFHATTTYATKFTTEICLQLGMLGLYCIDPANVFGEHFSEAKVNKWKETKAITIDKDKFVSIQKARIKRRQCVDLALNSHKLGEMVFSLNFFIFCYVVLSHYINTISFFLFVLKFQVESYESGDWILFTHVIQKLLS</sequence>
<organism evidence="2 3">
    <name type="scientific">Reticulomyxa filosa</name>
    <dbReference type="NCBI Taxonomy" id="46433"/>
    <lineage>
        <taxon>Eukaryota</taxon>
        <taxon>Sar</taxon>
        <taxon>Rhizaria</taxon>
        <taxon>Retaria</taxon>
        <taxon>Foraminifera</taxon>
        <taxon>Monothalamids</taxon>
        <taxon>Reticulomyxidae</taxon>
        <taxon>Reticulomyxa</taxon>
    </lineage>
</organism>
<keyword evidence="1" id="KW-0472">Membrane</keyword>
<name>X6PEU2_RETFI</name>
<evidence type="ECO:0000256" key="1">
    <source>
        <dbReference type="SAM" id="Phobius"/>
    </source>
</evidence>
<keyword evidence="3" id="KW-1185">Reference proteome</keyword>
<proteinExistence type="predicted"/>
<keyword evidence="1" id="KW-1133">Transmembrane helix</keyword>
<gene>
    <name evidence="2" type="ORF">RFI_00052</name>
</gene>